<dbReference type="Proteomes" id="UP000830055">
    <property type="component" value="Chromosome"/>
</dbReference>
<gene>
    <name evidence="1" type="ORF">DPPLL_34610</name>
</gene>
<organism evidence="1 2">
    <name type="scientific">Desulfofustis limnaeus</name>
    <dbReference type="NCBI Taxonomy" id="2740163"/>
    <lineage>
        <taxon>Bacteria</taxon>
        <taxon>Pseudomonadati</taxon>
        <taxon>Thermodesulfobacteriota</taxon>
        <taxon>Desulfobulbia</taxon>
        <taxon>Desulfobulbales</taxon>
        <taxon>Desulfocapsaceae</taxon>
        <taxon>Desulfofustis</taxon>
    </lineage>
</organism>
<keyword evidence="2" id="KW-1185">Reference proteome</keyword>
<accession>A0ABM7WDP0</accession>
<evidence type="ECO:0000313" key="2">
    <source>
        <dbReference type="Proteomes" id="UP000830055"/>
    </source>
</evidence>
<protein>
    <submittedName>
        <fullName evidence="1">Uncharacterized protein</fullName>
    </submittedName>
</protein>
<proteinExistence type="predicted"/>
<sequence>MELHKFHIRDFSTRSKGYGNPITGCDIRVTGIQINFSRPTSAQNGKTRFEHDNLLIL</sequence>
<evidence type="ECO:0000313" key="1">
    <source>
        <dbReference type="EMBL" id="BDD89096.1"/>
    </source>
</evidence>
<name>A0ABM7WDP0_9BACT</name>
<reference evidence="1 2" key="1">
    <citation type="submission" date="2022-01" db="EMBL/GenBank/DDBJ databases">
        <title>Desulfofustis limnae sp. nov., a novel mesophilic sulfate-reducing bacterium isolated from marsh soil.</title>
        <authorList>
            <person name="Watanabe M."/>
            <person name="Takahashi A."/>
            <person name="Kojima H."/>
            <person name="Fukui M."/>
        </authorList>
    </citation>
    <scope>NUCLEOTIDE SEQUENCE [LARGE SCALE GENOMIC DNA]</scope>
    <source>
        <strain evidence="1 2">PPLL</strain>
    </source>
</reference>
<dbReference type="EMBL" id="AP025516">
    <property type="protein sequence ID" value="BDD89096.1"/>
    <property type="molecule type" value="Genomic_DNA"/>
</dbReference>